<evidence type="ECO:0000313" key="13">
    <source>
        <dbReference type="Proteomes" id="UP001228581"/>
    </source>
</evidence>
<name>A0ABT7CJG1_9BACT</name>
<evidence type="ECO:0000256" key="10">
    <source>
        <dbReference type="SAM" id="SignalP"/>
    </source>
</evidence>
<keyword evidence="13" id="KW-1185">Reference proteome</keyword>
<evidence type="ECO:0000256" key="3">
    <source>
        <dbReference type="ARBA" id="ARBA00022452"/>
    </source>
</evidence>
<evidence type="ECO:0000256" key="8">
    <source>
        <dbReference type="PROSITE-ProRule" id="PRU01360"/>
    </source>
</evidence>
<proteinExistence type="inferred from homology"/>
<evidence type="ECO:0000256" key="2">
    <source>
        <dbReference type="ARBA" id="ARBA00022448"/>
    </source>
</evidence>
<dbReference type="SUPFAM" id="SSF56935">
    <property type="entry name" value="Porins"/>
    <property type="match status" value="1"/>
</dbReference>
<dbReference type="InterPro" id="IPR008969">
    <property type="entry name" value="CarboxyPept-like_regulatory"/>
</dbReference>
<feature type="compositionally biased region" description="Basic and acidic residues" evidence="9">
    <location>
        <begin position="871"/>
        <end position="891"/>
    </location>
</feature>
<keyword evidence="2 8" id="KW-0813">Transport</keyword>
<evidence type="ECO:0000256" key="7">
    <source>
        <dbReference type="ARBA" id="ARBA00023237"/>
    </source>
</evidence>
<dbReference type="EMBL" id="JASJOT010000007">
    <property type="protein sequence ID" value="MDJ1493842.1"/>
    <property type="molecule type" value="Genomic_DNA"/>
</dbReference>
<evidence type="ECO:0000313" key="12">
    <source>
        <dbReference type="EMBL" id="MDJ1493842.1"/>
    </source>
</evidence>
<comment type="caution">
    <text evidence="12">The sequence shown here is derived from an EMBL/GenBank/DDBJ whole genome shotgun (WGS) entry which is preliminary data.</text>
</comment>
<dbReference type="PANTHER" id="PTHR30069">
    <property type="entry name" value="TONB-DEPENDENT OUTER MEMBRANE RECEPTOR"/>
    <property type="match status" value="1"/>
</dbReference>
<keyword evidence="5 10" id="KW-0732">Signal</keyword>
<gene>
    <name evidence="12" type="ORF">QNI19_12945</name>
</gene>
<comment type="subcellular location">
    <subcellularLocation>
        <location evidence="1 8">Cell outer membrane</location>
        <topology evidence="1 8">Multi-pass membrane protein</topology>
    </subcellularLocation>
</comment>
<keyword evidence="6 8" id="KW-0472">Membrane</keyword>
<keyword evidence="12" id="KW-0675">Receptor</keyword>
<accession>A0ABT7CJG1</accession>
<dbReference type="InterPro" id="IPR041700">
    <property type="entry name" value="OMP_b-brl_3"/>
</dbReference>
<dbReference type="SUPFAM" id="SSF49464">
    <property type="entry name" value="Carboxypeptidase regulatory domain-like"/>
    <property type="match status" value="1"/>
</dbReference>
<feature type="compositionally biased region" description="Basic and acidic residues" evidence="9">
    <location>
        <begin position="813"/>
        <end position="822"/>
    </location>
</feature>
<reference evidence="12 13" key="1">
    <citation type="submission" date="2023-05" db="EMBL/GenBank/DDBJ databases">
        <authorList>
            <person name="Zhang X."/>
        </authorList>
    </citation>
    <scope>NUCLEOTIDE SEQUENCE [LARGE SCALE GENOMIC DNA]</scope>
    <source>
        <strain evidence="12 13">DM2B3-1</strain>
    </source>
</reference>
<feature type="region of interest" description="Disordered" evidence="9">
    <location>
        <begin position="805"/>
        <end position="940"/>
    </location>
</feature>
<feature type="chain" id="PRO_5046155508" evidence="10">
    <location>
        <begin position="22"/>
        <end position="940"/>
    </location>
</feature>
<feature type="compositionally biased region" description="Gly residues" evidence="9">
    <location>
        <begin position="823"/>
        <end position="839"/>
    </location>
</feature>
<sequence>MYKILVLTLTLLTMGTRAVWAQTQVTASAPRGTVRITGTVIDSTTKEPVPFATVALINPATKKPVDGAVCDDKGKFTLGKVSEGSFALQISFIGYNTVEIKLPSITDKSSDINMGQVYLSSQTQKLQEVEIVGQRNLIEEKVDRTVYNAENDATAKGGDATDVLRRVPMLSVDMDGNVSMRGSQNIRVLINNKPSTITAGSIADALKQIPADQIKSVEVITSPSAKYDAEGSGGIINIITKKNNMQGISLNIDGSAGLRGANLGLNGSYRKGKMGFSLGGFGRGNYNVNGKYENSQETKTGLNTQKANTRNNGMFGRYTLGWDYDINKYNALSASVQYGVRNNTSYQDDLTTLATRYDLSNPPTSNVSDVKVKDLSGTIDLNLTYTHLFEKPQKELSILALYSRNNRTNDFLGISQTADTASQKNINDSHNQEVTLQLDYQNPIAKNQMLEMGAKNIMRQVTSDFQTFKALEGGSFQLITDDVYSNNLTYNQNVTSGYASYTFSTQNNYSFKVGGRYEYTTIRAYLQDEADIDIPSYGVLVPSLNISKKLKKGNMIKFSYNRRIQRPSIQFLNPNIQRTNQLNITEGNPRLQPEYTNNFEVGYNTTIKTTSLNFAAFVRNTNDAIQSVRDLFVNPTDSLTGIRTTYQNIGSENSYGVNLFVNINLSNKLSLNGGTDVYYSVLDNNNPNPIYRASNEGWVYNFRFFGNYTIKNGWGIQAFSFYRGRQVQLQGIQGGFGIYSLGIRKEFKNKKGSIGFGAENFFTTAMRIRTELNSPILTQRSVNEMHNMNFKITFSYRIGKMSFDSAPRRRKSINNDDMKEGGDNGGGGMGGGEGQGQGGRQQMQGQGRPPGQGAPQQGGQRPGGQYPGQKDGVKRDSTQFKRDSFKKDSTIKDSSGSILPFKKQLHSEILEGQPADKPAPEQNAKRIQDKEIIAPAKKDS</sequence>
<evidence type="ECO:0000256" key="9">
    <source>
        <dbReference type="SAM" id="MobiDB-lite"/>
    </source>
</evidence>
<evidence type="ECO:0000256" key="5">
    <source>
        <dbReference type="ARBA" id="ARBA00022729"/>
    </source>
</evidence>
<feature type="domain" description="Outer membrane protein beta-barrel" evidence="11">
    <location>
        <begin position="387"/>
        <end position="796"/>
    </location>
</feature>
<dbReference type="InterPro" id="IPR036942">
    <property type="entry name" value="Beta-barrel_TonB_sf"/>
</dbReference>
<dbReference type="PROSITE" id="PS52016">
    <property type="entry name" value="TONB_DEPENDENT_REC_3"/>
    <property type="match status" value="1"/>
</dbReference>
<evidence type="ECO:0000256" key="1">
    <source>
        <dbReference type="ARBA" id="ARBA00004571"/>
    </source>
</evidence>
<dbReference type="Gene3D" id="2.40.170.20">
    <property type="entry name" value="TonB-dependent receptor, beta-barrel domain"/>
    <property type="match status" value="1"/>
</dbReference>
<dbReference type="RefSeq" id="WP_313996512.1">
    <property type="nucleotide sequence ID" value="NZ_JASJOT010000007.1"/>
</dbReference>
<comment type="similarity">
    <text evidence="8">Belongs to the TonB-dependent receptor family.</text>
</comment>
<evidence type="ECO:0000256" key="4">
    <source>
        <dbReference type="ARBA" id="ARBA00022692"/>
    </source>
</evidence>
<dbReference type="Gene3D" id="2.60.40.1120">
    <property type="entry name" value="Carboxypeptidase-like, regulatory domain"/>
    <property type="match status" value="1"/>
</dbReference>
<dbReference type="Gene3D" id="2.170.130.10">
    <property type="entry name" value="TonB-dependent receptor, plug domain"/>
    <property type="match status" value="1"/>
</dbReference>
<feature type="compositionally biased region" description="Basic and acidic residues" evidence="9">
    <location>
        <begin position="923"/>
        <end position="940"/>
    </location>
</feature>
<feature type="compositionally biased region" description="Low complexity" evidence="9">
    <location>
        <begin position="840"/>
        <end position="859"/>
    </location>
</feature>
<dbReference type="PANTHER" id="PTHR30069:SF29">
    <property type="entry name" value="HEMOGLOBIN AND HEMOGLOBIN-HAPTOGLOBIN-BINDING PROTEIN 1-RELATED"/>
    <property type="match status" value="1"/>
</dbReference>
<keyword evidence="4 8" id="KW-0812">Transmembrane</keyword>
<evidence type="ECO:0000259" key="11">
    <source>
        <dbReference type="Pfam" id="PF14905"/>
    </source>
</evidence>
<feature type="signal peptide" evidence="10">
    <location>
        <begin position="1"/>
        <end position="21"/>
    </location>
</feature>
<dbReference type="Pfam" id="PF14905">
    <property type="entry name" value="OMP_b-brl_3"/>
    <property type="match status" value="1"/>
</dbReference>
<keyword evidence="3 8" id="KW-1134">Transmembrane beta strand</keyword>
<dbReference type="InterPro" id="IPR039426">
    <property type="entry name" value="TonB-dep_rcpt-like"/>
</dbReference>
<keyword evidence="7 8" id="KW-0998">Cell outer membrane</keyword>
<dbReference type="Proteomes" id="UP001228581">
    <property type="component" value="Unassembled WGS sequence"/>
</dbReference>
<dbReference type="Pfam" id="PF13715">
    <property type="entry name" value="CarbopepD_reg_2"/>
    <property type="match status" value="1"/>
</dbReference>
<organism evidence="12 13">
    <name type="scientific">Xanthocytophaga flava</name>
    <dbReference type="NCBI Taxonomy" id="3048013"/>
    <lineage>
        <taxon>Bacteria</taxon>
        <taxon>Pseudomonadati</taxon>
        <taxon>Bacteroidota</taxon>
        <taxon>Cytophagia</taxon>
        <taxon>Cytophagales</taxon>
        <taxon>Rhodocytophagaceae</taxon>
        <taxon>Xanthocytophaga</taxon>
    </lineage>
</organism>
<evidence type="ECO:0000256" key="6">
    <source>
        <dbReference type="ARBA" id="ARBA00023136"/>
    </source>
</evidence>
<dbReference type="InterPro" id="IPR037066">
    <property type="entry name" value="Plug_dom_sf"/>
</dbReference>
<protein>
    <submittedName>
        <fullName evidence="12">TonB-dependent receptor</fullName>
    </submittedName>
</protein>